<dbReference type="InterPro" id="IPR050468">
    <property type="entry name" value="Cuticle_Struct_Prot"/>
</dbReference>
<dbReference type="InterPro" id="IPR031311">
    <property type="entry name" value="CHIT_BIND_RR_consensus"/>
</dbReference>
<dbReference type="PROSITE" id="PS51155">
    <property type="entry name" value="CHIT_BIND_RR_2"/>
    <property type="match status" value="2"/>
</dbReference>
<evidence type="ECO:0000256" key="1">
    <source>
        <dbReference type="ARBA" id="ARBA00022460"/>
    </source>
</evidence>
<dbReference type="InterPro" id="IPR000618">
    <property type="entry name" value="Insect_cuticle"/>
</dbReference>
<evidence type="ECO:0008006" key="5">
    <source>
        <dbReference type="Google" id="ProtNLM"/>
    </source>
</evidence>
<evidence type="ECO:0000256" key="2">
    <source>
        <dbReference type="PROSITE-ProRule" id="PRU00497"/>
    </source>
</evidence>
<dbReference type="EMBL" id="BLKM01011808">
    <property type="protein sequence ID" value="GFG34510.1"/>
    <property type="molecule type" value="Genomic_DNA"/>
</dbReference>
<gene>
    <name evidence="3" type="ORF">Cfor_06439</name>
</gene>
<dbReference type="GO" id="GO:0062129">
    <property type="term" value="C:chitin-based extracellular matrix"/>
    <property type="evidence" value="ECO:0007669"/>
    <property type="project" value="TreeGrafter"/>
</dbReference>
<comment type="caution">
    <text evidence="3">The sequence shown here is derived from an EMBL/GenBank/DDBJ whole genome shotgun (WGS) entry which is preliminary data.</text>
</comment>
<dbReference type="PANTHER" id="PTHR10380:SF196">
    <property type="entry name" value="CUTICULAR PROTEIN 72EA"/>
    <property type="match status" value="1"/>
</dbReference>
<dbReference type="InParanoid" id="A0A6L2PSA0"/>
<evidence type="ECO:0000313" key="4">
    <source>
        <dbReference type="Proteomes" id="UP000502823"/>
    </source>
</evidence>
<dbReference type="AlphaFoldDB" id="A0A6L2PSA0"/>
<dbReference type="PROSITE" id="PS00233">
    <property type="entry name" value="CHIT_BIND_RR_1"/>
    <property type="match status" value="2"/>
</dbReference>
<reference evidence="4" key="1">
    <citation type="submission" date="2020-01" db="EMBL/GenBank/DDBJ databases">
        <title>Draft genome sequence of the Termite Coptotermes fromosanus.</title>
        <authorList>
            <person name="Itakura S."/>
            <person name="Yosikawa Y."/>
            <person name="Umezawa K."/>
        </authorList>
    </citation>
    <scope>NUCLEOTIDE SEQUENCE [LARGE SCALE GENOMIC DNA]</scope>
</reference>
<name>A0A6L2PSA0_COPFO</name>
<sequence>MANHYLTTLATVSFPNYILLRLLYAMSVSKMRPMRIVLCCLTLAAAKPSLNYPVTRTLVSPVSVSSQYHVQDTLGQYTYGYSAGSSAKAESKTLDGVVRGGYSYLDGNGIVQTASYIADDVNGFRVAATNLPNQAVYDTPEVAAAKAAHSAAYNKAAYAAAIAPDVSGFVAVPAAVVSSYVASPPAVSVVKEVPSTAFSYSSVAASPSVAVASDVTSYSVPVSPAVGVVKDVPSKAFSYSTVEATPVAATPSVTPYSVPVSPVVGVVKDVPSKAFSYSTVSSSPSVVLVSSPAAGSYSVATENIPVAPVLDVKQVSAVPYATLVPSTSHQYHAQDDLGQYSYGYSGGPSAKVETKTLDGVTRGQYSYIDGNGIVQSASYIADDVNGFRVAATNIPVGPSSPVVHKVLVSPVIVGNQLVADTPAAVAAKSVPVAAHAPLKFGY</sequence>
<dbReference type="GO" id="GO:0008010">
    <property type="term" value="F:structural constituent of chitin-based larval cuticle"/>
    <property type="evidence" value="ECO:0007669"/>
    <property type="project" value="TreeGrafter"/>
</dbReference>
<evidence type="ECO:0000313" key="3">
    <source>
        <dbReference type="EMBL" id="GFG34510.1"/>
    </source>
</evidence>
<accession>A0A6L2PSA0</accession>
<dbReference type="OrthoDB" id="8188035at2759"/>
<keyword evidence="4" id="KW-1185">Reference proteome</keyword>
<dbReference type="PANTHER" id="PTHR10380">
    <property type="entry name" value="CUTICLE PROTEIN"/>
    <property type="match status" value="1"/>
</dbReference>
<dbReference type="Pfam" id="PF00379">
    <property type="entry name" value="Chitin_bind_4"/>
    <property type="match status" value="2"/>
</dbReference>
<organism evidence="3 4">
    <name type="scientific">Coptotermes formosanus</name>
    <name type="common">Formosan subterranean termite</name>
    <dbReference type="NCBI Taxonomy" id="36987"/>
    <lineage>
        <taxon>Eukaryota</taxon>
        <taxon>Metazoa</taxon>
        <taxon>Ecdysozoa</taxon>
        <taxon>Arthropoda</taxon>
        <taxon>Hexapoda</taxon>
        <taxon>Insecta</taxon>
        <taxon>Pterygota</taxon>
        <taxon>Neoptera</taxon>
        <taxon>Polyneoptera</taxon>
        <taxon>Dictyoptera</taxon>
        <taxon>Blattodea</taxon>
        <taxon>Blattoidea</taxon>
        <taxon>Termitoidae</taxon>
        <taxon>Rhinotermitidae</taxon>
        <taxon>Coptotermes</taxon>
    </lineage>
</organism>
<keyword evidence="1 2" id="KW-0193">Cuticle</keyword>
<dbReference type="Proteomes" id="UP000502823">
    <property type="component" value="Unassembled WGS sequence"/>
</dbReference>
<proteinExistence type="predicted"/>
<protein>
    <recommendedName>
        <fullName evidence="5">Cuticle protein 6</fullName>
    </recommendedName>
</protein>